<name>A0A7J6TRB8_PEROL</name>
<dbReference type="EMBL" id="JABANM010005831">
    <property type="protein sequence ID" value="KAF4746930.1"/>
    <property type="molecule type" value="Genomic_DNA"/>
</dbReference>
<proteinExistence type="predicted"/>
<gene>
    <name evidence="2" type="ORF">FOZ62_005337</name>
    <name evidence="1" type="ORF">FOZ63_029173</name>
</gene>
<accession>A0A7J6TRB8</accession>
<dbReference type="Proteomes" id="UP000553632">
    <property type="component" value="Unassembled WGS sequence"/>
</dbReference>
<evidence type="ECO:0000313" key="4">
    <source>
        <dbReference type="Proteomes" id="UP000574390"/>
    </source>
</evidence>
<reference evidence="3 4" key="1">
    <citation type="submission" date="2020-04" db="EMBL/GenBank/DDBJ databases">
        <title>Perkinsus olseni comparative genomics.</title>
        <authorList>
            <person name="Bogema D.R."/>
        </authorList>
    </citation>
    <scope>NUCLEOTIDE SEQUENCE [LARGE SCALE GENOMIC DNA]</scope>
    <source>
        <strain evidence="2">ATCC PRA-205</strain>
        <strain evidence="1 3">ATCC PRA-207</strain>
    </source>
</reference>
<evidence type="ECO:0000313" key="3">
    <source>
        <dbReference type="Proteomes" id="UP000553632"/>
    </source>
</evidence>
<keyword evidence="3" id="KW-1185">Reference proteome</keyword>
<protein>
    <submittedName>
        <fullName evidence="2">Uncharacterized protein</fullName>
    </submittedName>
</protein>
<dbReference type="Proteomes" id="UP000574390">
    <property type="component" value="Unassembled WGS sequence"/>
</dbReference>
<comment type="caution">
    <text evidence="2">The sequence shown here is derived from an EMBL/GenBank/DDBJ whole genome shotgun (WGS) entry which is preliminary data.</text>
</comment>
<dbReference type="EMBL" id="JABANO010029074">
    <property type="protein sequence ID" value="KAF4714140.1"/>
    <property type="molecule type" value="Genomic_DNA"/>
</dbReference>
<evidence type="ECO:0000313" key="2">
    <source>
        <dbReference type="EMBL" id="KAF4746930.1"/>
    </source>
</evidence>
<organism evidence="2 4">
    <name type="scientific">Perkinsus olseni</name>
    <name type="common">Perkinsus atlanticus</name>
    <dbReference type="NCBI Taxonomy" id="32597"/>
    <lineage>
        <taxon>Eukaryota</taxon>
        <taxon>Sar</taxon>
        <taxon>Alveolata</taxon>
        <taxon>Perkinsozoa</taxon>
        <taxon>Perkinsea</taxon>
        <taxon>Perkinsida</taxon>
        <taxon>Perkinsidae</taxon>
        <taxon>Perkinsus</taxon>
    </lineage>
</organism>
<sequence>MVRDINGPHIAALRMLLLEHRADAALPECLEDLVWAHLLPITINSPDTCVQNTFRLPASFKPIASSFISEPTDGIFGIWEEDTSKVARMALGTGLTSGQALGNTGKVVFDAGSEVTAGVSLNEGVYYVTSATPKVLHRQGLLESGKYELISSLAMPRSIRELKLASGRIFLLLEGGSELYMAAVLFLVPRSGPVRMTIVMSYKMC</sequence>
<dbReference type="AlphaFoldDB" id="A0A7J6TRB8"/>
<evidence type="ECO:0000313" key="1">
    <source>
        <dbReference type="EMBL" id="KAF4714140.1"/>
    </source>
</evidence>